<reference evidence="1 2" key="2">
    <citation type="submission" date="2018-11" db="EMBL/GenBank/DDBJ databases">
        <authorList>
            <consortium name="Pathogen Informatics"/>
        </authorList>
    </citation>
    <scope>NUCLEOTIDE SEQUENCE [LARGE SCALE GENOMIC DNA]</scope>
</reference>
<dbReference type="AlphaFoldDB" id="A0A0R3QI92"/>
<evidence type="ECO:0000313" key="2">
    <source>
        <dbReference type="Proteomes" id="UP000280834"/>
    </source>
</evidence>
<protein>
    <submittedName>
        <fullName evidence="3">Protein kinase domain-containing protein</fullName>
    </submittedName>
</protein>
<reference evidence="3" key="1">
    <citation type="submission" date="2017-02" db="UniProtKB">
        <authorList>
            <consortium name="WormBaseParasite"/>
        </authorList>
    </citation>
    <scope>IDENTIFICATION</scope>
</reference>
<dbReference type="WBParaSite" id="BTMF_0000612001-mRNA-1">
    <property type="protein sequence ID" value="BTMF_0000612001-mRNA-1"/>
    <property type="gene ID" value="BTMF_0000612001"/>
</dbReference>
<dbReference type="STRING" id="42155.A0A0R3QI92"/>
<sequence length="109" mass="12636">MTAIMWIHDNGVAPYWRLKTPEEHEQETSSKSKETRKYVFNNLDDVSQVNIPTDLDDVDKECEQLDRADFVNILKKMLSIDQDKRITPAEGLQHPFVTMGHVFVYGPTK</sequence>
<name>A0A0R3QI92_9BILA</name>
<dbReference type="Proteomes" id="UP000280834">
    <property type="component" value="Unassembled WGS sequence"/>
</dbReference>
<proteinExistence type="predicted"/>
<evidence type="ECO:0000313" key="3">
    <source>
        <dbReference type="WBParaSite" id="BTMF_0000612001-mRNA-1"/>
    </source>
</evidence>
<gene>
    <name evidence="1" type="ORF">BTMF_LOCUS5371</name>
</gene>
<accession>A0A0R3QI92</accession>
<organism evidence="3">
    <name type="scientific">Brugia timori</name>
    <dbReference type="NCBI Taxonomy" id="42155"/>
    <lineage>
        <taxon>Eukaryota</taxon>
        <taxon>Metazoa</taxon>
        <taxon>Ecdysozoa</taxon>
        <taxon>Nematoda</taxon>
        <taxon>Chromadorea</taxon>
        <taxon>Rhabditida</taxon>
        <taxon>Spirurina</taxon>
        <taxon>Spiruromorpha</taxon>
        <taxon>Filarioidea</taxon>
        <taxon>Onchocercidae</taxon>
        <taxon>Brugia</taxon>
    </lineage>
</organism>
<dbReference type="InterPro" id="IPR011009">
    <property type="entry name" value="Kinase-like_dom_sf"/>
</dbReference>
<keyword evidence="2" id="KW-1185">Reference proteome</keyword>
<dbReference type="Gene3D" id="1.10.510.10">
    <property type="entry name" value="Transferase(Phosphotransferase) domain 1"/>
    <property type="match status" value="1"/>
</dbReference>
<dbReference type="EMBL" id="UZAG01005741">
    <property type="protein sequence ID" value="VDO18013.1"/>
    <property type="molecule type" value="Genomic_DNA"/>
</dbReference>
<evidence type="ECO:0000313" key="1">
    <source>
        <dbReference type="EMBL" id="VDO18013.1"/>
    </source>
</evidence>
<dbReference type="SUPFAM" id="SSF56112">
    <property type="entry name" value="Protein kinase-like (PK-like)"/>
    <property type="match status" value="1"/>
</dbReference>